<keyword evidence="1" id="KW-0472">Membrane</keyword>
<dbReference type="Proteomes" id="UP000282654">
    <property type="component" value="Unassembled WGS sequence"/>
</dbReference>
<comment type="caution">
    <text evidence="2">The sequence shown here is derived from an EMBL/GenBank/DDBJ whole genome shotgun (WGS) entry which is preliminary data.</text>
</comment>
<gene>
    <name evidence="2" type="ORF">EDD75_2024</name>
</gene>
<accession>A0A3N5AGE4</accession>
<keyword evidence="1" id="KW-0812">Transmembrane</keyword>
<evidence type="ECO:0000313" key="2">
    <source>
        <dbReference type="EMBL" id="RPF42910.1"/>
    </source>
</evidence>
<dbReference type="EMBL" id="RKRE01000003">
    <property type="protein sequence ID" value="RPF42910.1"/>
    <property type="molecule type" value="Genomic_DNA"/>
</dbReference>
<feature type="transmembrane region" description="Helical" evidence="1">
    <location>
        <begin position="22"/>
        <end position="52"/>
    </location>
</feature>
<evidence type="ECO:0000256" key="1">
    <source>
        <dbReference type="SAM" id="Phobius"/>
    </source>
</evidence>
<proteinExistence type="predicted"/>
<keyword evidence="3" id="KW-1185">Reference proteome</keyword>
<reference evidence="2 3" key="1">
    <citation type="submission" date="2018-11" db="EMBL/GenBank/DDBJ databases">
        <title>Genomic Encyclopedia of Type Strains, Phase IV (KMG-IV): sequencing the most valuable type-strain genomes for metagenomic binning, comparative biology and taxonomic classification.</title>
        <authorList>
            <person name="Goeker M."/>
        </authorList>
    </citation>
    <scope>NUCLEOTIDE SEQUENCE [LARGE SCALE GENOMIC DNA]</scope>
    <source>
        <strain evidence="2 3">DSM 102936</strain>
    </source>
</reference>
<dbReference type="RefSeq" id="WP_123931616.1">
    <property type="nucleotide sequence ID" value="NZ_RKRE01000003.1"/>
</dbReference>
<keyword evidence="1" id="KW-1133">Transmembrane helix</keyword>
<dbReference type="AlphaFoldDB" id="A0A3N5AGE4"/>
<evidence type="ECO:0000313" key="3">
    <source>
        <dbReference type="Proteomes" id="UP000282654"/>
    </source>
</evidence>
<organism evidence="2 3">
    <name type="scientific">Thermodesulfitimonas autotrophica</name>
    <dbReference type="NCBI Taxonomy" id="1894989"/>
    <lineage>
        <taxon>Bacteria</taxon>
        <taxon>Bacillati</taxon>
        <taxon>Bacillota</taxon>
        <taxon>Clostridia</taxon>
        <taxon>Thermoanaerobacterales</taxon>
        <taxon>Thermoanaerobacteraceae</taxon>
        <taxon>Thermodesulfitimonas</taxon>
    </lineage>
</organism>
<evidence type="ECO:0008006" key="4">
    <source>
        <dbReference type="Google" id="ProtNLM"/>
    </source>
</evidence>
<sequence>MALKCPQCGSHRIVPVGQYDKFIYWSLGGTVAVGAAGFFLPLLWFLLPIWWLGCLLFYVKRPLAECNECHHQWNPRK</sequence>
<protein>
    <recommendedName>
        <fullName evidence="4">LITAF domain-containing protein</fullName>
    </recommendedName>
</protein>
<name>A0A3N5AGE4_9THEO</name>